<keyword evidence="9 11" id="KW-0472">Membrane</keyword>
<dbReference type="GO" id="GO:0008495">
    <property type="term" value="F:protoheme IX farnesyltransferase activity"/>
    <property type="evidence" value="ECO:0007669"/>
    <property type="project" value="InterPro"/>
</dbReference>
<evidence type="ECO:0000256" key="1">
    <source>
        <dbReference type="ARBA" id="ARBA00004225"/>
    </source>
</evidence>
<reference evidence="14" key="2">
    <citation type="submission" date="2019-10" db="EMBL/GenBank/DDBJ databases">
        <title>Conservation and host-specific expression of non-tandemly repeated heterogenous ribosome RNA gene in arbuscular mycorrhizal fungi.</title>
        <authorList>
            <person name="Maeda T."/>
            <person name="Kobayashi Y."/>
            <person name="Nakagawa T."/>
            <person name="Ezawa T."/>
            <person name="Yamaguchi K."/>
            <person name="Bino T."/>
            <person name="Nishimoto Y."/>
            <person name="Shigenobu S."/>
            <person name="Kawaguchi M."/>
        </authorList>
    </citation>
    <scope>NUCLEOTIDE SEQUENCE</scope>
    <source>
        <strain evidence="14">HR1</strain>
    </source>
</reference>
<keyword evidence="6 12" id="KW-1133">Transmembrane helix</keyword>
<evidence type="ECO:0000256" key="7">
    <source>
        <dbReference type="ARBA" id="ARBA00023128"/>
    </source>
</evidence>
<dbReference type="Gene3D" id="1.10.357.140">
    <property type="entry name" value="UbiA prenyltransferase"/>
    <property type="match status" value="1"/>
</dbReference>
<dbReference type="InterPro" id="IPR000537">
    <property type="entry name" value="UbiA_prenyltransferase"/>
</dbReference>
<dbReference type="PANTHER" id="PTHR43448">
    <property type="entry name" value="PROTOHEME IX FARNESYLTRANSFERASE, MITOCHONDRIAL"/>
    <property type="match status" value="1"/>
</dbReference>
<feature type="transmembrane region" description="Helical" evidence="12">
    <location>
        <begin position="177"/>
        <end position="197"/>
    </location>
</feature>
<evidence type="ECO:0000313" key="14">
    <source>
        <dbReference type="EMBL" id="GES72645.1"/>
    </source>
</evidence>
<keyword evidence="15" id="KW-1185">Reference proteome</keyword>
<feature type="transmembrane region" description="Helical" evidence="12">
    <location>
        <begin position="399"/>
        <end position="417"/>
    </location>
</feature>
<keyword evidence="5" id="KW-0809">Transit peptide</keyword>
<comment type="subcellular location">
    <subcellularLocation>
        <location evidence="1">Mitochondrion membrane</location>
        <topology evidence="1">Multi-pass membrane protein</topology>
    </subcellularLocation>
</comment>
<feature type="transmembrane region" description="Helical" evidence="12">
    <location>
        <begin position="245"/>
        <end position="263"/>
    </location>
</feature>
<evidence type="ECO:0000313" key="15">
    <source>
        <dbReference type="Proteomes" id="UP000247702"/>
    </source>
</evidence>
<dbReference type="Proteomes" id="UP000247702">
    <property type="component" value="Unassembled WGS sequence"/>
</dbReference>
<comment type="function">
    <text evidence="11">Converts protoheme IX and farnesyl diphosphate to heme O.</text>
</comment>
<evidence type="ECO:0000256" key="8">
    <source>
        <dbReference type="ARBA" id="ARBA00023133"/>
    </source>
</evidence>
<evidence type="ECO:0000256" key="10">
    <source>
        <dbReference type="ARBA" id="ARBA00030253"/>
    </source>
</evidence>
<evidence type="ECO:0000256" key="12">
    <source>
        <dbReference type="SAM" id="Phobius"/>
    </source>
</evidence>
<proteinExistence type="inferred from homology"/>
<dbReference type="PANTHER" id="PTHR43448:SF2">
    <property type="entry name" value="PROTOHEME IX FARNESYLTRANSFERASE, MITOCHONDRIAL"/>
    <property type="match status" value="1"/>
</dbReference>
<evidence type="ECO:0000256" key="9">
    <source>
        <dbReference type="ARBA" id="ARBA00023136"/>
    </source>
</evidence>
<dbReference type="GO" id="GO:0006784">
    <property type="term" value="P:heme A biosynthetic process"/>
    <property type="evidence" value="ECO:0007669"/>
    <property type="project" value="TreeGrafter"/>
</dbReference>
<dbReference type="HAMAP" id="MF_00154">
    <property type="entry name" value="CyoE_CtaB"/>
    <property type="match status" value="1"/>
</dbReference>
<keyword evidence="4 12" id="KW-0812">Transmembrane</keyword>
<dbReference type="Pfam" id="PF01040">
    <property type="entry name" value="UbiA"/>
    <property type="match status" value="1"/>
</dbReference>
<evidence type="ECO:0000313" key="13">
    <source>
        <dbReference type="EMBL" id="GBB99999.1"/>
    </source>
</evidence>
<dbReference type="NCBIfam" id="TIGR01473">
    <property type="entry name" value="cyoE_ctaB"/>
    <property type="match status" value="1"/>
</dbReference>
<dbReference type="Proteomes" id="UP000615446">
    <property type="component" value="Unassembled WGS sequence"/>
</dbReference>
<dbReference type="GO" id="GO:0031966">
    <property type="term" value="C:mitochondrial membrane"/>
    <property type="evidence" value="ECO:0007669"/>
    <property type="project" value="UniProtKB-SubCell"/>
</dbReference>
<dbReference type="OrthoDB" id="5211at2759"/>
<dbReference type="InterPro" id="IPR030470">
    <property type="entry name" value="UbiA_prenylTrfase_CS"/>
</dbReference>
<evidence type="ECO:0000256" key="2">
    <source>
        <dbReference type="ARBA" id="ARBA00016335"/>
    </source>
</evidence>
<accession>A0A2Z6RSN5</accession>
<dbReference type="InterPro" id="IPR016315">
    <property type="entry name" value="Protohaem_IX_farnesylTrfase_mt"/>
</dbReference>
<dbReference type="InterPro" id="IPR044878">
    <property type="entry name" value="UbiA_sf"/>
</dbReference>
<dbReference type="EC" id="2.5.1.-" evidence="11"/>
<name>A0A2Z6RSN5_9GLOM</name>
<dbReference type="PROSITE" id="PS00943">
    <property type="entry name" value="UBIA"/>
    <property type="match status" value="1"/>
</dbReference>
<comment type="similarity">
    <text evidence="11">Belongs to the ubiA prenyltransferase family.</text>
</comment>
<keyword evidence="8 11" id="KW-0350">Heme biosynthesis</keyword>
<dbReference type="AlphaFoldDB" id="A0A2Z6RSN5"/>
<organism evidence="13 15">
    <name type="scientific">Rhizophagus clarus</name>
    <dbReference type="NCBI Taxonomy" id="94130"/>
    <lineage>
        <taxon>Eukaryota</taxon>
        <taxon>Fungi</taxon>
        <taxon>Fungi incertae sedis</taxon>
        <taxon>Mucoromycota</taxon>
        <taxon>Glomeromycotina</taxon>
        <taxon>Glomeromycetes</taxon>
        <taxon>Glomerales</taxon>
        <taxon>Glomeraceae</taxon>
        <taxon>Rhizophagus</taxon>
    </lineage>
</organism>
<evidence type="ECO:0000256" key="5">
    <source>
        <dbReference type="ARBA" id="ARBA00022946"/>
    </source>
</evidence>
<feature type="transmembrane region" description="Helical" evidence="12">
    <location>
        <begin position="218"/>
        <end position="239"/>
    </location>
</feature>
<dbReference type="EMBL" id="BLAL01000004">
    <property type="protein sequence ID" value="GES72645.1"/>
    <property type="molecule type" value="Genomic_DNA"/>
</dbReference>
<keyword evidence="3 11" id="KW-0808">Transferase</keyword>
<evidence type="ECO:0000256" key="3">
    <source>
        <dbReference type="ARBA" id="ARBA00022679"/>
    </source>
</evidence>
<dbReference type="EMBL" id="BEXD01003002">
    <property type="protein sequence ID" value="GBB99999.1"/>
    <property type="molecule type" value="Genomic_DNA"/>
</dbReference>
<dbReference type="PIRSF" id="PIRSF001773">
    <property type="entry name" value="COX10"/>
    <property type="match status" value="1"/>
</dbReference>
<keyword evidence="7 11" id="KW-0496">Mitochondrion</keyword>
<comment type="caution">
    <text evidence="13">The sequence shown here is derived from an EMBL/GenBank/DDBJ whole genome shotgun (WGS) entry which is preliminary data.</text>
</comment>
<dbReference type="CDD" id="cd13957">
    <property type="entry name" value="PT_UbiA_Cox10"/>
    <property type="match status" value="1"/>
</dbReference>
<dbReference type="FunFam" id="1.10.357.140:FF:000004">
    <property type="entry name" value="Protoheme IX farnesyltransferase, mitochondrial"/>
    <property type="match status" value="1"/>
</dbReference>
<feature type="transmembrane region" description="Helical" evidence="12">
    <location>
        <begin position="153"/>
        <end position="171"/>
    </location>
</feature>
<dbReference type="STRING" id="94130.A0A2Z6RSN5"/>
<reference evidence="13 15" key="1">
    <citation type="submission" date="2017-11" db="EMBL/GenBank/DDBJ databases">
        <title>The genome of Rhizophagus clarus HR1 reveals common genetic basis of auxotrophy among arbuscular mycorrhizal fungi.</title>
        <authorList>
            <person name="Kobayashi Y."/>
        </authorList>
    </citation>
    <scope>NUCLEOTIDE SEQUENCE [LARGE SCALE GENOMIC DNA]</scope>
    <source>
        <strain evidence="13 15">HR1</strain>
    </source>
</reference>
<evidence type="ECO:0000256" key="4">
    <source>
        <dbReference type="ARBA" id="ARBA00022692"/>
    </source>
</evidence>
<evidence type="ECO:0000256" key="11">
    <source>
        <dbReference type="PIRNR" id="PIRNR001773"/>
    </source>
</evidence>
<evidence type="ECO:0000256" key="6">
    <source>
        <dbReference type="ARBA" id="ARBA00022989"/>
    </source>
</evidence>
<feature type="transmembrane region" description="Helical" evidence="12">
    <location>
        <begin position="270"/>
        <end position="291"/>
    </location>
</feature>
<protein>
    <recommendedName>
        <fullName evidence="2 11">Protoheme IX farnesyltransferase, mitochondrial</fullName>
        <ecNumber evidence="11">2.5.1.-</ecNumber>
    </recommendedName>
    <alternativeName>
        <fullName evidence="10 11">Heme O synthase</fullName>
    </alternativeName>
</protein>
<dbReference type="InterPro" id="IPR006369">
    <property type="entry name" value="Protohaem_IX_farnesylTrfase"/>
</dbReference>
<feature type="transmembrane region" description="Helical" evidence="12">
    <location>
        <begin position="344"/>
        <end position="362"/>
    </location>
</feature>
<feature type="transmembrane region" description="Helical" evidence="12">
    <location>
        <begin position="297"/>
        <end position="323"/>
    </location>
</feature>
<feature type="transmembrane region" description="Helical" evidence="12">
    <location>
        <begin position="368"/>
        <end position="387"/>
    </location>
</feature>
<sequence length="444" mass="50039">MLKITLLNFRQQLKSQTNSFTIKDIFIINKRQNCLITKNFYKNLHHSTWTIFNSIEKFKVRPTYNNKISHLKIQNTRWESTNHHHNKIITAATAATAPQVQSHDNNKDNKNIKKPVIDFTSRAHSQITSLNSSSSLTLSKLIRIYKDLAKARLAALVILTTMCGYAMAPMATDLTCLFATTAGTGLCIASANTFNQLMEAPYDAQMSRTRNRVLVRKAISTLHAVSFGTITGILGVGLLSAMVNPLTAILGASNIVLYTCVYTPMKRVSIVNTWIGSIVGAIPPMMGWAACTNSLDLGAWLLGSILYAWQFPHFNSLAWNMRFDYTKAGYNMMVNANPALNSRVSLRYSLLIFPICYIIPYIEMTTWWFALDSTIINSGLLLGAFRFWKSSNDKTARDLFFGSLVHLPIILALMMAHKKNWRKNDQNYDLEDISSDIELKNITK</sequence>
<gene>
    <name evidence="14" type="ORF">RCL2_000020300</name>
    <name evidence="13" type="ORF">RclHR1_03700007</name>
</gene>